<sequence>MKSEHAQVAEQLEINPKEIFMVYGLSDASGDYQIAFLEKIFNIKNKDTTNNSIEAIAFRADHGGNLIHWSIKDERKSENEETNIWFWTKYCSFKDLDGDNRIDPIIVYGSKDGNGYKRIKIITIYKNKKYVIRAIESEMDLGRHFIQDKEINVLPLTIRKYLHSLLEAIRKGQGVLLKSG</sequence>
<protein>
    <submittedName>
        <fullName evidence="1">Uncharacterized protein</fullName>
    </submittedName>
</protein>
<organism evidence="1 2">
    <name type="scientific">Pedobacter ginsengiterrae</name>
    <dbReference type="NCBI Taxonomy" id="871696"/>
    <lineage>
        <taxon>Bacteria</taxon>
        <taxon>Pseudomonadati</taxon>
        <taxon>Bacteroidota</taxon>
        <taxon>Sphingobacteriia</taxon>
        <taxon>Sphingobacteriales</taxon>
        <taxon>Sphingobacteriaceae</taxon>
        <taxon>Pedobacter</taxon>
    </lineage>
</organism>
<dbReference type="Proteomes" id="UP001501081">
    <property type="component" value="Unassembled WGS sequence"/>
</dbReference>
<dbReference type="NCBIfam" id="NF046077">
    <property type="entry name" value="LPS_M949_RS01915"/>
    <property type="match status" value="1"/>
</dbReference>
<reference evidence="2" key="1">
    <citation type="journal article" date="2019" name="Int. J. Syst. Evol. Microbiol.">
        <title>The Global Catalogue of Microorganisms (GCM) 10K type strain sequencing project: providing services to taxonomists for standard genome sequencing and annotation.</title>
        <authorList>
            <consortium name="The Broad Institute Genomics Platform"/>
            <consortium name="The Broad Institute Genome Sequencing Center for Infectious Disease"/>
            <person name="Wu L."/>
            <person name="Ma J."/>
        </authorList>
    </citation>
    <scope>NUCLEOTIDE SEQUENCE [LARGE SCALE GENOMIC DNA]</scope>
    <source>
        <strain evidence="2">JCM 17338</strain>
    </source>
</reference>
<evidence type="ECO:0000313" key="2">
    <source>
        <dbReference type="Proteomes" id="UP001501081"/>
    </source>
</evidence>
<keyword evidence="2" id="KW-1185">Reference proteome</keyword>
<gene>
    <name evidence="1" type="ORF">GCM10022246_08720</name>
</gene>
<evidence type="ECO:0000313" key="1">
    <source>
        <dbReference type="EMBL" id="GAA3957130.1"/>
    </source>
</evidence>
<name>A0ABP7NZI9_9SPHI</name>
<dbReference type="EMBL" id="BAABAK010000003">
    <property type="protein sequence ID" value="GAA3957130.1"/>
    <property type="molecule type" value="Genomic_DNA"/>
</dbReference>
<proteinExistence type="predicted"/>
<accession>A0ABP7NZI9</accession>
<dbReference type="InterPro" id="IPR058148">
    <property type="entry name" value="M949_RS01915-like_dom"/>
</dbReference>
<comment type="caution">
    <text evidence="1">The sequence shown here is derived from an EMBL/GenBank/DDBJ whole genome shotgun (WGS) entry which is preliminary data.</text>
</comment>